<feature type="transmembrane region" description="Helical" evidence="8">
    <location>
        <begin position="423"/>
        <end position="446"/>
    </location>
</feature>
<keyword evidence="5 7" id="KW-0040">ANK repeat</keyword>
<dbReference type="Pfam" id="PF13962">
    <property type="entry name" value="PGG"/>
    <property type="match status" value="1"/>
</dbReference>
<dbReference type="Pfam" id="PF00023">
    <property type="entry name" value="Ank"/>
    <property type="match status" value="1"/>
</dbReference>
<dbReference type="PANTHER" id="PTHR24186:SF37">
    <property type="entry name" value="PGG DOMAIN-CONTAINING PROTEIN"/>
    <property type="match status" value="1"/>
</dbReference>
<evidence type="ECO:0000256" key="2">
    <source>
        <dbReference type="ARBA" id="ARBA00022692"/>
    </source>
</evidence>
<keyword evidence="6 8" id="KW-0472">Membrane</keyword>
<gene>
    <name evidence="10" type="ORF">BUALT_Bualt10G0129700</name>
</gene>
<dbReference type="PANTHER" id="PTHR24186">
    <property type="entry name" value="PROTEIN PHOSPHATASE 1 REGULATORY SUBUNIT"/>
    <property type="match status" value="1"/>
</dbReference>
<protein>
    <recommendedName>
        <fullName evidence="9">PGG domain-containing protein</fullName>
    </recommendedName>
</protein>
<comment type="subcellular location">
    <subcellularLocation>
        <location evidence="1">Membrane</location>
        <topology evidence="1">Multi-pass membrane protein</topology>
    </subcellularLocation>
</comment>
<dbReference type="InterPro" id="IPR002110">
    <property type="entry name" value="Ankyrin_rpt"/>
</dbReference>
<keyword evidence="4 8" id="KW-1133">Transmembrane helix</keyword>
<evidence type="ECO:0000256" key="5">
    <source>
        <dbReference type="ARBA" id="ARBA00023043"/>
    </source>
</evidence>
<feature type="repeat" description="ANK" evidence="7">
    <location>
        <begin position="88"/>
        <end position="120"/>
    </location>
</feature>
<name>A0AAV6WYD7_9LAMI</name>
<evidence type="ECO:0000256" key="3">
    <source>
        <dbReference type="ARBA" id="ARBA00022737"/>
    </source>
</evidence>
<dbReference type="Pfam" id="PF12796">
    <property type="entry name" value="Ank_2"/>
    <property type="match status" value="2"/>
</dbReference>
<feature type="transmembrane region" description="Helical" evidence="8">
    <location>
        <begin position="358"/>
        <end position="377"/>
    </location>
</feature>
<accession>A0AAV6WYD7</accession>
<dbReference type="SUPFAM" id="SSF48403">
    <property type="entry name" value="Ankyrin repeat"/>
    <property type="match status" value="1"/>
</dbReference>
<comment type="caution">
    <text evidence="10">The sequence shown here is derived from an EMBL/GenBank/DDBJ whole genome shotgun (WGS) entry which is preliminary data.</text>
</comment>
<reference evidence="10" key="1">
    <citation type="submission" date="2019-10" db="EMBL/GenBank/DDBJ databases">
        <authorList>
            <person name="Zhang R."/>
            <person name="Pan Y."/>
            <person name="Wang J."/>
            <person name="Ma R."/>
            <person name="Yu S."/>
        </authorList>
    </citation>
    <scope>NUCLEOTIDE SEQUENCE</scope>
    <source>
        <strain evidence="10">LA-IB0</strain>
        <tissue evidence="10">Leaf</tissue>
    </source>
</reference>
<dbReference type="EMBL" id="WHWC01000010">
    <property type="protein sequence ID" value="KAG8375719.1"/>
    <property type="molecule type" value="Genomic_DNA"/>
</dbReference>
<feature type="transmembrane region" description="Helical" evidence="8">
    <location>
        <begin position="386"/>
        <end position="408"/>
    </location>
</feature>
<keyword evidence="2 8" id="KW-0812">Transmembrane</keyword>
<dbReference type="SMART" id="SM00248">
    <property type="entry name" value="ANK"/>
    <property type="match status" value="6"/>
</dbReference>
<evidence type="ECO:0000313" key="11">
    <source>
        <dbReference type="Proteomes" id="UP000826271"/>
    </source>
</evidence>
<dbReference type="Proteomes" id="UP000826271">
    <property type="component" value="Unassembled WGS sequence"/>
</dbReference>
<dbReference type="Gene3D" id="1.25.40.20">
    <property type="entry name" value="Ankyrin repeat-containing domain"/>
    <property type="match status" value="1"/>
</dbReference>
<keyword evidence="11" id="KW-1185">Reference proteome</keyword>
<evidence type="ECO:0000256" key="7">
    <source>
        <dbReference type="PROSITE-ProRule" id="PRU00023"/>
    </source>
</evidence>
<keyword evidence="3" id="KW-0677">Repeat</keyword>
<organism evidence="10 11">
    <name type="scientific">Buddleja alternifolia</name>
    <dbReference type="NCBI Taxonomy" id="168488"/>
    <lineage>
        <taxon>Eukaryota</taxon>
        <taxon>Viridiplantae</taxon>
        <taxon>Streptophyta</taxon>
        <taxon>Embryophyta</taxon>
        <taxon>Tracheophyta</taxon>
        <taxon>Spermatophyta</taxon>
        <taxon>Magnoliopsida</taxon>
        <taxon>eudicotyledons</taxon>
        <taxon>Gunneridae</taxon>
        <taxon>Pentapetalae</taxon>
        <taxon>asterids</taxon>
        <taxon>lamiids</taxon>
        <taxon>Lamiales</taxon>
        <taxon>Scrophulariaceae</taxon>
        <taxon>Buddlejeae</taxon>
        <taxon>Buddleja</taxon>
    </lineage>
</organism>
<dbReference type="PROSITE" id="PS50088">
    <property type="entry name" value="ANK_REPEAT"/>
    <property type="match status" value="1"/>
</dbReference>
<dbReference type="InterPro" id="IPR036770">
    <property type="entry name" value="Ankyrin_rpt-contain_sf"/>
</dbReference>
<dbReference type="AlphaFoldDB" id="A0AAV6WYD7"/>
<dbReference type="PROSITE" id="PS50297">
    <property type="entry name" value="ANK_REP_REGION"/>
    <property type="match status" value="1"/>
</dbReference>
<dbReference type="GO" id="GO:0005886">
    <property type="term" value="C:plasma membrane"/>
    <property type="evidence" value="ECO:0007669"/>
    <property type="project" value="TreeGrafter"/>
</dbReference>
<evidence type="ECO:0000256" key="6">
    <source>
        <dbReference type="ARBA" id="ARBA00023136"/>
    </source>
</evidence>
<evidence type="ECO:0000259" key="9">
    <source>
        <dbReference type="Pfam" id="PF13962"/>
    </source>
</evidence>
<feature type="domain" description="PGG" evidence="9">
    <location>
        <begin position="311"/>
        <end position="410"/>
    </location>
</feature>
<dbReference type="InterPro" id="IPR026961">
    <property type="entry name" value="PGG_dom"/>
</dbReference>
<evidence type="ECO:0000313" key="10">
    <source>
        <dbReference type="EMBL" id="KAG8375719.1"/>
    </source>
</evidence>
<evidence type="ECO:0000256" key="4">
    <source>
        <dbReference type="ARBA" id="ARBA00022989"/>
    </source>
</evidence>
<evidence type="ECO:0000256" key="1">
    <source>
        <dbReference type="ARBA" id="ARBA00004141"/>
    </source>
</evidence>
<evidence type="ECO:0000256" key="8">
    <source>
        <dbReference type="SAM" id="Phobius"/>
    </source>
</evidence>
<sequence>MYSVSKHLFLISQTITKKMEKDLYRATIEGNVEALIKLIQEDPLILDRSMATTFGETPLHVAALLGHQQFTIELVTRKPELARELDSRGSSALHLASAKGHVGIIKALVALDPDMCFLRDKDGRNPIHIAGQKGRIGVLKELLGAESGAARALLQLRGETILHLCVDYCQFDAFQFLVENVDFQDLINCKDSNGNTILHLAVADKQIKTIDYLLDKTNIEVNSANANGQTAMDILVQSRRDKSDIEISEMLQNAGALKSTHIFPSTKHKSPIQTFPTPLSKSNITIQSANSSLASQDHPTTWEQYFNKQDEWLEKQRDSLMVVASLIASMGFTAGLTPPPGVLTFQHRLSAWGIYCRFLIYNTTSFISSLSIILLLVSGIPVRRRVFMWILMVIMWIAVSSTALTYAVSIETHTNSNEFTTKYGVLLIGVIIWLFLMTMLLVFHTARFGVMFAKKFKKVSSRGDNV</sequence>
<proteinExistence type="predicted"/>